<evidence type="ECO:0000313" key="6">
    <source>
        <dbReference type="Proteomes" id="UP000477311"/>
    </source>
</evidence>
<dbReference type="PANTHER" id="PTHR31339">
    <property type="entry name" value="PECTIN LYASE-RELATED"/>
    <property type="match status" value="1"/>
</dbReference>
<dbReference type="InterPro" id="IPR000743">
    <property type="entry name" value="Glyco_hydro_28"/>
</dbReference>
<evidence type="ECO:0000256" key="3">
    <source>
        <dbReference type="ARBA" id="ARBA00023295"/>
    </source>
</evidence>
<dbReference type="Gene3D" id="2.160.20.10">
    <property type="entry name" value="Single-stranded right-handed beta-helix, Pectin lyase-like"/>
    <property type="match status" value="1"/>
</dbReference>
<sequence length="441" mass="48314">MKTSTCHPPAPDPTRPPAALIALLLLTILIQPAPATPGPPQEWNVRDYGARGDGRTLDTRAIQQALDACAAAGGGLVRVPPGDYLCQPLTLHSHITLLLEAGATLRATRERRDFMKEPGDWLQAKSSSDFLPLISGQNLTNITITGQGTVDGSGDVWWPAAEEARRRQPGYTLPRPRLIVLTRCRNVLLSGITLQNAPTFHFVPVECENVRIENVKVLAPEQAANTDGIDPSLSRHVVITNCLMDVGDDNIAIKSGRRLPDRPFGSEDITVVHCRFFRGHGLSIGSETVGGVRRLLVRGCSFQNTENGIRIKSHRGRGGPVEDLVYEDIRMTNVERAITFTAYYPRIPTEDTAQPVTPETPKYRNILLRNLTASCYENAGLIIGLPEAPIENVQLENLHITATRTGLELRHVRNINLQNVTIRPNRGNPIIVRDATGTGLP</sequence>
<dbReference type="InterPro" id="IPR011050">
    <property type="entry name" value="Pectin_lyase_fold/virulence"/>
</dbReference>
<evidence type="ECO:0000256" key="1">
    <source>
        <dbReference type="ARBA" id="ARBA00008834"/>
    </source>
</evidence>
<dbReference type="Pfam" id="PF00295">
    <property type="entry name" value="Glyco_hydro_28"/>
    <property type="match status" value="1"/>
</dbReference>
<dbReference type="PROSITE" id="PS00502">
    <property type="entry name" value="POLYGALACTURONASE"/>
    <property type="match status" value="1"/>
</dbReference>
<dbReference type="InterPro" id="IPR051801">
    <property type="entry name" value="GH28_Enzymes"/>
</dbReference>
<dbReference type="PANTHER" id="PTHR31339:SF9">
    <property type="entry name" value="PLASMIN AND FIBRONECTIN-BINDING PROTEIN A"/>
    <property type="match status" value="1"/>
</dbReference>
<organism evidence="5 6">
    <name type="scientific">Limisphaera ngatamarikiensis</name>
    <dbReference type="NCBI Taxonomy" id="1324935"/>
    <lineage>
        <taxon>Bacteria</taxon>
        <taxon>Pseudomonadati</taxon>
        <taxon>Verrucomicrobiota</taxon>
        <taxon>Verrucomicrobiia</taxon>
        <taxon>Limisphaerales</taxon>
        <taxon>Limisphaeraceae</taxon>
        <taxon>Limisphaera</taxon>
    </lineage>
</organism>
<evidence type="ECO:0000313" key="5">
    <source>
        <dbReference type="EMBL" id="NGO40196.1"/>
    </source>
</evidence>
<keyword evidence="3 4" id="KW-0326">Glycosidase</keyword>
<comment type="caution">
    <text evidence="5">The sequence shown here is derived from an EMBL/GenBank/DDBJ whole genome shotgun (WGS) entry which is preliminary data.</text>
</comment>
<reference evidence="5 6" key="1">
    <citation type="submission" date="2020-02" db="EMBL/GenBank/DDBJ databases">
        <title>Draft genome sequence of Limisphaera ngatamarikiensis NGM72.4T, a thermophilic Verrucomicrobia grouped in subdivision 3.</title>
        <authorList>
            <person name="Carere C.R."/>
            <person name="Steen J."/>
            <person name="Hugenholtz P."/>
            <person name="Stott M.B."/>
        </authorList>
    </citation>
    <scope>NUCLEOTIDE SEQUENCE [LARGE SCALE GENOMIC DNA]</scope>
    <source>
        <strain evidence="5 6">NGM72.4</strain>
    </source>
</reference>
<dbReference type="InterPro" id="IPR012334">
    <property type="entry name" value="Pectin_lyas_fold"/>
</dbReference>
<dbReference type="AlphaFoldDB" id="A0A6M1RKA7"/>
<gene>
    <name evidence="5" type="ORF">G4L39_12445</name>
</gene>
<proteinExistence type="inferred from homology"/>
<dbReference type="GO" id="GO:0004650">
    <property type="term" value="F:polygalacturonase activity"/>
    <property type="evidence" value="ECO:0007669"/>
    <property type="project" value="InterPro"/>
</dbReference>
<dbReference type="SMART" id="SM00710">
    <property type="entry name" value="PbH1"/>
    <property type="match status" value="7"/>
</dbReference>
<dbReference type="EMBL" id="JAAKYA010000082">
    <property type="protein sequence ID" value="NGO40196.1"/>
    <property type="molecule type" value="Genomic_DNA"/>
</dbReference>
<evidence type="ECO:0000256" key="4">
    <source>
        <dbReference type="RuleBase" id="RU361169"/>
    </source>
</evidence>
<keyword evidence="2 4" id="KW-0378">Hydrolase</keyword>
<dbReference type="SUPFAM" id="SSF51126">
    <property type="entry name" value="Pectin lyase-like"/>
    <property type="match status" value="1"/>
</dbReference>
<dbReference type="GO" id="GO:0005975">
    <property type="term" value="P:carbohydrate metabolic process"/>
    <property type="evidence" value="ECO:0007669"/>
    <property type="project" value="InterPro"/>
</dbReference>
<protein>
    <submittedName>
        <fullName evidence="5">Glycoside hydrolase family 28 protein</fullName>
    </submittedName>
</protein>
<dbReference type="RefSeq" id="WP_165108538.1">
    <property type="nucleotide sequence ID" value="NZ_JAAKYA010000082.1"/>
</dbReference>
<evidence type="ECO:0000256" key="2">
    <source>
        <dbReference type="ARBA" id="ARBA00022801"/>
    </source>
</evidence>
<comment type="similarity">
    <text evidence="1 4">Belongs to the glycosyl hydrolase 28 family.</text>
</comment>
<keyword evidence="6" id="KW-1185">Reference proteome</keyword>
<name>A0A6M1RKA7_9BACT</name>
<dbReference type="InterPro" id="IPR006626">
    <property type="entry name" value="PbH1"/>
</dbReference>
<dbReference type="Proteomes" id="UP000477311">
    <property type="component" value="Unassembled WGS sequence"/>
</dbReference>
<accession>A0A6M1RKA7</accession>